<evidence type="ECO:0000313" key="2">
    <source>
        <dbReference type="EMBL" id="MED6169079.1"/>
    </source>
</evidence>
<feature type="compositionally biased region" description="Low complexity" evidence="1">
    <location>
        <begin position="106"/>
        <end position="120"/>
    </location>
</feature>
<evidence type="ECO:0000313" key="3">
    <source>
        <dbReference type="Proteomes" id="UP001341840"/>
    </source>
</evidence>
<sequence>MVHWSNRSNRDSEGSDGENRGGCAARDVGVGQVVTCEKGRRGEDDALYHCTGLVQPPGSPVPQRFANFRFHSPNRAEKRAGSRSDRPVELVGQRTSDLSGSGYITVVPVVDVVRPSRPSRLTSHETRNRFSPTPTPRESQPLSPTPTPVNHAQPPRFSPSLPSLSFRRHRPYRKEKEKRKQKVQFDPIYHD</sequence>
<organism evidence="2 3">
    <name type="scientific">Stylosanthes scabra</name>
    <dbReference type="NCBI Taxonomy" id="79078"/>
    <lineage>
        <taxon>Eukaryota</taxon>
        <taxon>Viridiplantae</taxon>
        <taxon>Streptophyta</taxon>
        <taxon>Embryophyta</taxon>
        <taxon>Tracheophyta</taxon>
        <taxon>Spermatophyta</taxon>
        <taxon>Magnoliopsida</taxon>
        <taxon>eudicotyledons</taxon>
        <taxon>Gunneridae</taxon>
        <taxon>Pentapetalae</taxon>
        <taxon>rosids</taxon>
        <taxon>fabids</taxon>
        <taxon>Fabales</taxon>
        <taxon>Fabaceae</taxon>
        <taxon>Papilionoideae</taxon>
        <taxon>50 kb inversion clade</taxon>
        <taxon>dalbergioids sensu lato</taxon>
        <taxon>Dalbergieae</taxon>
        <taxon>Pterocarpus clade</taxon>
        <taxon>Stylosanthes</taxon>
    </lineage>
</organism>
<gene>
    <name evidence="2" type="ORF">PIB30_018001</name>
</gene>
<feature type="compositionally biased region" description="Polar residues" evidence="1">
    <location>
        <begin position="129"/>
        <end position="142"/>
    </location>
</feature>
<name>A0ABU6V7N8_9FABA</name>
<proteinExistence type="predicted"/>
<accession>A0ABU6V7N8</accession>
<feature type="region of interest" description="Disordered" evidence="1">
    <location>
        <begin position="54"/>
        <end position="191"/>
    </location>
</feature>
<protein>
    <submittedName>
        <fullName evidence="2">Uncharacterized protein</fullName>
    </submittedName>
</protein>
<evidence type="ECO:0000256" key="1">
    <source>
        <dbReference type="SAM" id="MobiDB-lite"/>
    </source>
</evidence>
<keyword evidence="3" id="KW-1185">Reference proteome</keyword>
<comment type="caution">
    <text evidence="2">The sequence shown here is derived from an EMBL/GenBank/DDBJ whole genome shotgun (WGS) entry which is preliminary data.</text>
</comment>
<dbReference type="Proteomes" id="UP001341840">
    <property type="component" value="Unassembled WGS sequence"/>
</dbReference>
<feature type="compositionally biased region" description="Basic and acidic residues" evidence="1">
    <location>
        <begin position="8"/>
        <end position="19"/>
    </location>
</feature>
<feature type="compositionally biased region" description="Low complexity" evidence="1">
    <location>
        <begin position="154"/>
        <end position="165"/>
    </location>
</feature>
<feature type="region of interest" description="Disordered" evidence="1">
    <location>
        <begin position="1"/>
        <end position="29"/>
    </location>
</feature>
<feature type="compositionally biased region" description="Basic residues" evidence="1">
    <location>
        <begin position="166"/>
        <end position="182"/>
    </location>
</feature>
<reference evidence="2 3" key="1">
    <citation type="journal article" date="2023" name="Plants (Basel)">
        <title>Bridging the Gap: Combining Genomics and Transcriptomics Approaches to Understand Stylosanthes scabra, an Orphan Legume from the Brazilian Caatinga.</title>
        <authorList>
            <person name="Ferreira-Neto J.R.C."/>
            <person name="da Silva M.D."/>
            <person name="Binneck E."/>
            <person name="de Melo N.F."/>
            <person name="da Silva R.H."/>
            <person name="de Melo A.L.T.M."/>
            <person name="Pandolfi V."/>
            <person name="Bustamante F.O."/>
            <person name="Brasileiro-Vidal A.C."/>
            <person name="Benko-Iseppon A.M."/>
        </authorList>
    </citation>
    <scope>NUCLEOTIDE SEQUENCE [LARGE SCALE GENOMIC DNA]</scope>
    <source>
        <tissue evidence="2">Leaves</tissue>
    </source>
</reference>
<dbReference type="EMBL" id="JASCZI010151088">
    <property type="protein sequence ID" value="MED6169079.1"/>
    <property type="molecule type" value="Genomic_DNA"/>
</dbReference>
<feature type="compositionally biased region" description="Basic and acidic residues" evidence="1">
    <location>
        <begin position="74"/>
        <end position="88"/>
    </location>
</feature>